<gene>
    <name evidence="3" type="primary">WBGene00275212</name>
</gene>
<evidence type="ECO:0000313" key="3">
    <source>
        <dbReference type="EnsemblMetazoa" id="PPA36843.1"/>
    </source>
</evidence>
<dbReference type="GO" id="GO:0007218">
    <property type="term" value="P:neuropeptide signaling pathway"/>
    <property type="evidence" value="ECO:0000318"/>
    <property type="project" value="GO_Central"/>
</dbReference>
<feature type="transmembrane region" description="Helical" evidence="2">
    <location>
        <begin position="161"/>
        <end position="183"/>
    </location>
</feature>
<dbReference type="Gene3D" id="1.20.1070.10">
    <property type="entry name" value="Rhodopsin 7-helix transmembrane proteins"/>
    <property type="match status" value="1"/>
</dbReference>
<name>A0A2A6BQG1_PRIPA</name>
<feature type="transmembrane region" description="Helical" evidence="2">
    <location>
        <begin position="121"/>
        <end position="140"/>
    </location>
</feature>
<sequence length="300" mass="34243">MDQKRTGTRLCRTSYEATIGMSSADPFFAWYHSPLSLEDCLAAGSLLLLCGIFIPLTALVAYVMYKADKEIIGYRYLISASFADINCMLQYGFFNAVAILTKNSITHDRVGRDIMHFWINWMWFAFCLHYPLVAWSRFAAIKFPIWFRTQRRWHSYAICGFVYLVAFIMVCITHWWFIVRFYYEPAAYGLLADDFVKYLTGGHSAMFMYLHIFCVVFPLILYLLLIPCIFGNIIFVAITIGTGTGKWATWAICFIFVINSAANCVMLLLFSPSLRSSILPGGTAKKKKSTSRSATVSVVR</sequence>
<accession>A0A2A6BQG1</accession>
<feature type="compositionally biased region" description="Low complexity" evidence="1">
    <location>
        <begin position="291"/>
        <end position="300"/>
    </location>
</feature>
<keyword evidence="2" id="KW-0812">Transmembrane</keyword>
<dbReference type="SUPFAM" id="SSF81321">
    <property type="entry name" value="Family A G protein-coupled receptor-like"/>
    <property type="match status" value="1"/>
</dbReference>
<dbReference type="Proteomes" id="UP000005239">
    <property type="component" value="Unassembled WGS sequence"/>
</dbReference>
<evidence type="ECO:0000256" key="1">
    <source>
        <dbReference type="SAM" id="MobiDB-lite"/>
    </source>
</evidence>
<accession>A0A8R1YYT0</accession>
<protein>
    <submittedName>
        <fullName evidence="3">Uncharacterized protein</fullName>
    </submittedName>
</protein>
<keyword evidence="4" id="KW-1185">Reference proteome</keyword>
<keyword evidence="2" id="KW-1133">Transmembrane helix</keyword>
<reference evidence="3" key="2">
    <citation type="submission" date="2022-06" db="UniProtKB">
        <authorList>
            <consortium name="EnsemblMetazoa"/>
        </authorList>
    </citation>
    <scope>IDENTIFICATION</scope>
    <source>
        <strain evidence="3">PS312</strain>
    </source>
</reference>
<dbReference type="OrthoDB" id="5866227at2759"/>
<evidence type="ECO:0000313" key="4">
    <source>
        <dbReference type="Proteomes" id="UP000005239"/>
    </source>
</evidence>
<organism evidence="3 4">
    <name type="scientific">Pristionchus pacificus</name>
    <name type="common">Parasitic nematode worm</name>
    <dbReference type="NCBI Taxonomy" id="54126"/>
    <lineage>
        <taxon>Eukaryota</taxon>
        <taxon>Metazoa</taxon>
        <taxon>Ecdysozoa</taxon>
        <taxon>Nematoda</taxon>
        <taxon>Chromadorea</taxon>
        <taxon>Rhabditida</taxon>
        <taxon>Rhabditina</taxon>
        <taxon>Diplogasteromorpha</taxon>
        <taxon>Diplogasteroidea</taxon>
        <taxon>Neodiplogasteridae</taxon>
        <taxon>Pristionchus</taxon>
    </lineage>
</organism>
<feature type="transmembrane region" description="Helical" evidence="2">
    <location>
        <begin position="41"/>
        <end position="65"/>
    </location>
</feature>
<feature type="region of interest" description="Disordered" evidence="1">
    <location>
        <begin position="280"/>
        <end position="300"/>
    </location>
</feature>
<feature type="transmembrane region" description="Helical" evidence="2">
    <location>
        <begin position="219"/>
        <end position="241"/>
    </location>
</feature>
<dbReference type="EnsemblMetazoa" id="PPA36843.1">
    <property type="protein sequence ID" value="PPA36843.1"/>
    <property type="gene ID" value="WBGene00275212"/>
</dbReference>
<keyword evidence="2" id="KW-0472">Membrane</keyword>
<evidence type="ECO:0000256" key="2">
    <source>
        <dbReference type="SAM" id="Phobius"/>
    </source>
</evidence>
<feature type="transmembrane region" description="Helical" evidence="2">
    <location>
        <begin position="247"/>
        <end position="270"/>
    </location>
</feature>
<dbReference type="AlphaFoldDB" id="A0A2A6BQG1"/>
<dbReference type="GO" id="GO:0005886">
    <property type="term" value="C:plasma membrane"/>
    <property type="evidence" value="ECO:0000318"/>
    <property type="project" value="GO_Central"/>
</dbReference>
<proteinExistence type="predicted"/>
<feature type="transmembrane region" description="Helical" evidence="2">
    <location>
        <begin position="77"/>
        <end position="101"/>
    </location>
</feature>
<feature type="transmembrane region" description="Helical" evidence="2">
    <location>
        <begin position="195"/>
        <end position="212"/>
    </location>
</feature>
<reference evidence="4" key="1">
    <citation type="journal article" date="2008" name="Nat. Genet.">
        <title>The Pristionchus pacificus genome provides a unique perspective on nematode lifestyle and parasitism.</title>
        <authorList>
            <person name="Dieterich C."/>
            <person name="Clifton S.W."/>
            <person name="Schuster L.N."/>
            <person name="Chinwalla A."/>
            <person name="Delehaunty K."/>
            <person name="Dinkelacker I."/>
            <person name="Fulton L."/>
            <person name="Fulton R."/>
            <person name="Godfrey J."/>
            <person name="Minx P."/>
            <person name="Mitreva M."/>
            <person name="Roeseler W."/>
            <person name="Tian H."/>
            <person name="Witte H."/>
            <person name="Yang S.P."/>
            <person name="Wilson R.K."/>
            <person name="Sommer R.J."/>
        </authorList>
    </citation>
    <scope>NUCLEOTIDE SEQUENCE [LARGE SCALE GENOMIC DNA]</scope>
    <source>
        <strain evidence="4">PS312</strain>
    </source>
</reference>
<dbReference type="GO" id="GO:0008188">
    <property type="term" value="F:neuropeptide receptor activity"/>
    <property type="evidence" value="ECO:0000318"/>
    <property type="project" value="GO_Central"/>
</dbReference>